<organism evidence="2 3">
    <name type="scientific">Malus baccata</name>
    <name type="common">Siberian crab apple</name>
    <name type="synonym">Pyrus baccata</name>
    <dbReference type="NCBI Taxonomy" id="106549"/>
    <lineage>
        <taxon>Eukaryota</taxon>
        <taxon>Viridiplantae</taxon>
        <taxon>Streptophyta</taxon>
        <taxon>Embryophyta</taxon>
        <taxon>Tracheophyta</taxon>
        <taxon>Spermatophyta</taxon>
        <taxon>Magnoliopsida</taxon>
        <taxon>eudicotyledons</taxon>
        <taxon>Gunneridae</taxon>
        <taxon>Pentapetalae</taxon>
        <taxon>rosids</taxon>
        <taxon>fabids</taxon>
        <taxon>Rosales</taxon>
        <taxon>Rosaceae</taxon>
        <taxon>Amygdaloideae</taxon>
        <taxon>Maleae</taxon>
        <taxon>Malus</taxon>
    </lineage>
</organism>
<comment type="caution">
    <text evidence="2">The sequence shown here is derived from an EMBL/GenBank/DDBJ whole genome shotgun (WGS) entry which is preliminary data.</text>
</comment>
<evidence type="ECO:0000313" key="2">
    <source>
        <dbReference type="EMBL" id="TQD93054.1"/>
    </source>
</evidence>
<feature type="region of interest" description="Disordered" evidence="1">
    <location>
        <begin position="1"/>
        <end position="50"/>
    </location>
</feature>
<name>A0A540M2T3_MALBA</name>
<dbReference type="AlphaFoldDB" id="A0A540M2T3"/>
<dbReference type="EMBL" id="VIEB01000378">
    <property type="protein sequence ID" value="TQD93054.1"/>
    <property type="molecule type" value="Genomic_DNA"/>
</dbReference>
<evidence type="ECO:0000313" key="3">
    <source>
        <dbReference type="Proteomes" id="UP000315295"/>
    </source>
</evidence>
<accession>A0A540M2T3</accession>
<evidence type="ECO:0000256" key="1">
    <source>
        <dbReference type="SAM" id="MobiDB-lite"/>
    </source>
</evidence>
<keyword evidence="3" id="KW-1185">Reference proteome</keyword>
<gene>
    <name evidence="2" type="ORF">C1H46_021312</name>
</gene>
<dbReference type="Proteomes" id="UP000315295">
    <property type="component" value="Unassembled WGS sequence"/>
</dbReference>
<protein>
    <submittedName>
        <fullName evidence="2">Uncharacterized protein</fullName>
    </submittedName>
</protein>
<sequence>MKLSTRLKREAPDLGSVVGSRTRNWGRRRGSGREQQAPEHAVGFAEQNESFRYAGEAGDLGRREEREHAELDVLGEIGEGNGGDELLELDSGNVLPEPALDDFGKELVAADLICSIIIKHFLLNQINASSLQPLLSWLPSPTP</sequence>
<reference evidence="2 3" key="1">
    <citation type="journal article" date="2019" name="G3 (Bethesda)">
        <title>Sequencing of a Wild Apple (Malus baccata) Genome Unravels the Differences Between Cultivated and Wild Apple Species Regarding Disease Resistance and Cold Tolerance.</title>
        <authorList>
            <person name="Chen X."/>
        </authorList>
    </citation>
    <scope>NUCLEOTIDE SEQUENCE [LARGE SCALE GENOMIC DNA]</scope>
    <source>
        <strain evidence="3">cv. Shandingzi</strain>
        <tissue evidence="2">Leaves</tissue>
    </source>
</reference>
<proteinExistence type="predicted"/>